<keyword evidence="2 6" id="KW-0049">Antioxidant</keyword>
<dbReference type="InterPro" id="IPR013740">
    <property type="entry name" value="Redoxin"/>
</dbReference>
<dbReference type="PROSITE" id="PS01265">
    <property type="entry name" value="TPX"/>
    <property type="match status" value="1"/>
</dbReference>
<dbReference type="Gene3D" id="3.40.30.10">
    <property type="entry name" value="Glutaredoxin"/>
    <property type="match status" value="1"/>
</dbReference>
<keyword evidence="4 6" id="KW-1015">Disulfide bond</keyword>
<dbReference type="Pfam" id="PF08534">
    <property type="entry name" value="Redoxin"/>
    <property type="match status" value="1"/>
</dbReference>
<dbReference type="InterPro" id="IPR002065">
    <property type="entry name" value="TPX"/>
</dbReference>
<comment type="catalytic activity">
    <reaction evidence="6">
        <text>a hydroperoxide + [thioredoxin]-dithiol = an alcohol + [thioredoxin]-disulfide + H2O</text>
        <dbReference type="Rhea" id="RHEA:62620"/>
        <dbReference type="Rhea" id="RHEA-COMP:10698"/>
        <dbReference type="Rhea" id="RHEA-COMP:10700"/>
        <dbReference type="ChEBI" id="CHEBI:15377"/>
        <dbReference type="ChEBI" id="CHEBI:29950"/>
        <dbReference type="ChEBI" id="CHEBI:30879"/>
        <dbReference type="ChEBI" id="CHEBI:35924"/>
        <dbReference type="ChEBI" id="CHEBI:50058"/>
        <dbReference type="EC" id="1.11.1.24"/>
    </reaction>
</comment>
<dbReference type="InterPro" id="IPR036249">
    <property type="entry name" value="Thioredoxin-like_sf"/>
</dbReference>
<dbReference type="CDD" id="cd03014">
    <property type="entry name" value="PRX_Atyp2cys"/>
    <property type="match status" value="1"/>
</dbReference>
<gene>
    <name evidence="6 8" type="primary">tpx</name>
    <name evidence="8" type="ORF">GCM10022278_32860</name>
</gene>
<dbReference type="EC" id="1.11.1.24" evidence="6"/>
<dbReference type="Proteomes" id="UP001501337">
    <property type="component" value="Unassembled WGS sequence"/>
</dbReference>
<dbReference type="HAMAP" id="MF_00269">
    <property type="entry name" value="Tpx"/>
    <property type="match status" value="1"/>
</dbReference>
<feature type="active site" description="Cysteine sulfenic acid (-SOH) intermediate" evidence="6">
    <location>
        <position position="60"/>
    </location>
</feature>
<comment type="caution">
    <text evidence="8">The sequence shown here is derived from an EMBL/GenBank/DDBJ whole genome shotgun (WGS) entry which is preliminary data.</text>
</comment>
<dbReference type="SUPFAM" id="SSF52833">
    <property type="entry name" value="Thioredoxin-like"/>
    <property type="match status" value="1"/>
</dbReference>
<name>A0ABP7PXE4_9GAMM</name>
<dbReference type="PROSITE" id="PS51352">
    <property type="entry name" value="THIOREDOXIN_2"/>
    <property type="match status" value="1"/>
</dbReference>
<evidence type="ECO:0000313" key="9">
    <source>
        <dbReference type="Proteomes" id="UP001501337"/>
    </source>
</evidence>
<dbReference type="EMBL" id="BAABBO010000016">
    <property type="protein sequence ID" value="GAA3973018.1"/>
    <property type="molecule type" value="Genomic_DNA"/>
</dbReference>
<reference evidence="9" key="1">
    <citation type="journal article" date="2019" name="Int. J. Syst. Evol. Microbiol.">
        <title>The Global Catalogue of Microorganisms (GCM) 10K type strain sequencing project: providing services to taxonomists for standard genome sequencing and annotation.</title>
        <authorList>
            <consortium name="The Broad Institute Genomics Platform"/>
            <consortium name="The Broad Institute Genome Sequencing Center for Infectious Disease"/>
            <person name="Wu L."/>
            <person name="Ma J."/>
        </authorList>
    </citation>
    <scope>NUCLEOTIDE SEQUENCE [LARGE SCALE GENOMIC DNA]</scope>
    <source>
        <strain evidence="9">JCM 17555</strain>
    </source>
</reference>
<dbReference type="PANTHER" id="PTHR43110">
    <property type="entry name" value="THIOL PEROXIDASE"/>
    <property type="match status" value="1"/>
</dbReference>
<evidence type="ECO:0000256" key="2">
    <source>
        <dbReference type="ARBA" id="ARBA00022862"/>
    </source>
</evidence>
<protein>
    <recommendedName>
        <fullName evidence="6">Thiol peroxidase</fullName>
        <shortName evidence="6">Tpx</shortName>
        <ecNumber evidence="6">1.11.1.24</ecNumber>
    </recommendedName>
    <alternativeName>
        <fullName evidence="6">Peroxiredoxin tpx</fullName>
        <shortName evidence="6">Prx</shortName>
    </alternativeName>
    <alternativeName>
        <fullName evidence="6">Thioredoxin peroxidase</fullName>
    </alternativeName>
    <alternativeName>
        <fullName evidence="6">Thioredoxin-dependent peroxiredoxin</fullName>
    </alternativeName>
</protein>
<feature type="disulfide bond" description="Redox-active" evidence="6">
    <location>
        <begin position="60"/>
        <end position="94"/>
    </location>
</feature>
<evidence type="ECO:0000256" key="5">
    <source>
        <dbReference type="ARBA" id="ARBA00023284"/>
    </source>
</evidence>
<sequence>MAQPTLKGSTVTTYGDLPAKGDDAPDFTAVKADMSEISLADYKGSKVVLNIFPSVDTPTCATSVRKFNEKAAQQAGTKVICISADLPFAIGRFCGAEGISNVVVASIFRNGNFGRDYGVLMTDGPLKGILSRAIVVIDEEGRVLHSEQVAEIANEPDYEAALAAL</sequence>
<evidence type="ECO:0000256" key="1">
    <source>
        <dbReference type="ARBA" id="ARBA00022559"/>
    </source>
</evidence>
<dbReference type="InterPro" id="IPR018219">
    <property type="entry name" value="Tpx_CS"/>
</dbReference>
<keyword evidence="1 6" id="KW-0575">Peroxidase</keyword>
<accession>A0ABP7PXE4</accession>
<evidence type="ECO:0000256" key="4">
    <source>
        <dbReference type="ARBA" id="ARBA00023157"/>
    </source>
</evidence>
<keyword evidence="5 6" id="KW-0676">Redox-active center</keyword>
<evidence type="ECO:0000256" key="3">
    <source>
        <dbReference type="ARBA" id="ARBA00023002"/>
    </source>
</evidence>
<evidence type="ECO:0000259" key="7">
    <source>
        <dbReference type="PROSITE" id="PS51352"/>
    </source>
</evidence>
<feature type="domain" description="Thioredoxin" evidence="7">
    <location>
        <begin position="18"/>
        <end position="165"/>
    </location>
</feature>
<comment type="similarity">
    <text evidence="6">Belongs to the peroxiredoxin family. Tpx subfamily.</text>
</comment>
<dbReference type="PANTHER" id="PTHR43110:SF1">
    <property type="entry name" value="THIOL PEROXIDASE"/>
    <property type="match status" value="1"/>
</dbReference>
<dbReference type="InterPro" id="IPR050455">
    <property type="entry name" value="Tpx_Peroxidase_subfamily"/>
</dbReference>
<evidence type="ECO:0000256" key="6">
    <source>
        <dbReference type="HAMAP-Rule" id="MF_00269"/>
    </source>
</evidence>
<dbReference type="InterPro" id="IPR013766">
    <property type="entry name" value="Thioredoxin_domain"/>
</dbReference>
<organism evidence="8 9">
    <name type="scientific">Allohahella marinimesophila</name>
    <dbReference type="NCBI Taxonomy" id="1054972"/>
    <lineage>
        <taxon>Bacteria</taxon>
        <taxon>Pseudomonadati</taxon>
        <taxon>Pseudomonadota</taxon>
        <taxon>Gammaproteobacteria</taxon>
        <taxon>Oceanospirillales</taxon>
        <taxon>Hahellaceae</taxon>
        <taxon>Allohahella</taxon>
    </lineage>
</organism>
<keyword evidence="9" id="KW-1185">Reference proteome</keyword>
<dbReference type="NCBIfam" id="NF001808">
    <property type="entry name" value="PRK00522.1"/>
    <property type="match status" value="1"/>
</dbReference>
<comment type="function">
    <text evidence="6">Thiol-specific peroxidase that catalyzes the reduction of hydrogen peroxide and organic hydroperoxides to water and alcohols, respectively. Plays a role in cell protection against oxidative stress by detoxifying peroxides.</text>
</comment>
<keyword evidence="3 6" id="KW-0560">Oxidoreductase</keyword>
<proteinExistence type="inferred from homology"/>
<dbReference type="RefSeq" id="WP_344808503.1">
    <property type="nucleotide sequence ID" value="NZ_BAABBO010000016.1"/>
</dbReference>
<dbReference type="GO" id="GO:0004601">
    <property type="term" value="F:peroxidase activity"/>
    <property type="evidence" value="ECO:0007669"/>
    <property type="project" value="UniProtKB-KW"/>
</dbReference>
<evidence type="ECO:0000313" key="8">
    <source>
        <dbReference type="EMBL" id="GAA3973018.1"/>
    </source>
</evidence>
<comment type="subunit">
    <text evidence="6">Homodimer.</text>
</comment>
<comment type="miscellaneous">
    <text evidence="6">The active site is a conserved redox-active cysteine residue, the peroxidatic cysteine (C(P)), which makes the nucleophilic attack on the peroxide substrate. The peroxide oxidizes the C(P)-SH to cysteine sulfenic acid (C(P)-SOH), which then reacts with another cysteine residue, the resolving cysteine (C(R)), to form a disulfide bridge. The disulfide is subsequently reduced by an appropriate electron donor to complete the catalytic cycle. In this atypical 2-Cys peroxiredoxin, C(R) is present in the same subunit to form an intramolecular disulfide. The disulfide is subsequently reduced by thioredoxin.</text>
</comment>